<dbReference type="InterPro" id="IPR001932">
    <property type="entry name" value="PPM-type_phosphatase-like_dom"/>
</dbReference>
<keyword evidence="4" id="KW-0418">Kinase</keyword>
<keyword evidence="3" id="KW-0547">Nucleotide-binding</keyword>
<dbReference type="PANTHER" id="PTHR45339:SF1">
    <property type="entry name" value="HYBRID SIGNAL TRANSDUCTION HISTIDINE KINASE J"/>
    <property type="match status" value="1"/>
</dbReference>
<comment type="caution">
    <text evidence="13">The sequence shown here is derived from an EMBL/GenBank/DDBJ whole genome shotgun (WGS) entry which is preliminary data.</text>
</comment>
<dbReference type="Pfam" id="PF00072">
    <property type="entry name" value="Response_reg"/>
    <property type="match status" value="1"/>
</dbReference>
<dbReference type="Pfam" id="PF07228">
    <property type="entry name" value="SpoIIE"/>
    <property type="match status" value="1"/>
</dbReference>
<dbReference type="InterPro" id="IPR035965">
    <property type="entry name" value="PAS-like_dom_sf"/>
</dbReference>
<evidence type="ECO:0000256" key="8">
    <source>
        <dbReference type="ARBA" id="ARBA00070616"/>
    </source>
</evidence>
<dbReference type="PROSITE" id="PS50110">
    <property type="entry name" value="RESPONSE_REGULATORY"/>
    <property type="match status" value="1"/>
</dbReference>
<dbReference type="InterPro" id="IPR000014">
    <property type="entry name" value="PAS"/>
</dbReference>
<feature type="domain" description="PAS" evidence="11">
    <location>
        <begin position="137"/>
        <end position="207"/>
    </location>
</feature>
<dbReference type="SUPFAM" id="SSF52172">
    <property type="entry name" value="CheY-like"/>
    <property type="match status" value="1"/>
</dbReference>
<dbReference type="GO" id="GO:0006355">
    <property type="term" value="P:regulation of DNA-templated transcription"/>
    <property type="evidence" value="ECO:0007669"/>
    <property type="project" value="InterPro"/>
</dbReference>
<dbReference type="GO" id="GO:0005524">
    <property type="term" value="F:ATP binding"/>
    <property type="evidence" value="ECO:0007669"/>
    <property type="project" value="UniProtKB-KW"/>
</dbReference>
<dbReference type="SMART" id="SM00331">
    <property type="entry name" value="PP2C_SIG"/>
    <property type="match status" value="1"/>
</dbReference>
<dbReference type="PANTHER" id="PTHR45339">
    <property type="entry name" value="HYBRID SIGNAL TRANSDUCTION HISTIDINE KINASE J"/>
    <property type="match status" value="1"/>
</dbReference>
<evidence type="ECO:0000256" key="3">
    <source>
        <dbReference type="ARBA" id="ARBA00022741"/>
    </source>
</evidence>
<dbReference type="PROSITE" id="PS50112">
    <property type="entry name" value="PAS"/>
    <property type="match status" value="1"/>
</dbReference>
<organism evidence="13 14">
    <name type="scientific">Candidatus Dechloromonas phosphorivorans</name>
    <dbReference type="NCBI Taxonomy" id="2899244"/>
    <lineage>
        <taxon>Bacteria</taxon>
        <taxon>Pseudomonadati</taxon>
        <taxon>Pseudomonadota</taxon>
        <taxon>Betaproteobacteria</taxon>
        <taxon>Rhodocyclales</taxon>
        <taxon>Azonexaceae</taxon>
        <taxon>Dechloromonas</taxon>
    </lineage>
</organism>
<evidence type="ECO:0000256" key="4">
    <source>
        <dbReference type="ARBA" id="ARBA00022777"/>
    </source>
</evidence>
<dbReference type="Gene3D" id="3.40.50.2300">
    <property type="match status" value="1"/>
</dbReference>
<dbReference type="GO" id="GO:0016301">
    <property type="term" value="F:kinase activity"/>
    <property type="evidence" value="ECO:0007669"/>
    <property type="project" value="UniProtKB-KW"/>
</dbReference>
<accession>A0A935MS20</accession>
<dbReference type="InterPro" id="IPR001789">
    <property type="entry name" value="Sig_transdc_resp-reg_receiver"/>
</dbReference>
<name>A0A935MS20_9RHOO</name>
<comment type="function">
    <text evidence="7">Putative oxygen sensor; modulates the activity of FixJ, a transcriptional activator of nitrogen fixation fixK gene. FixL probably acts as a kinase that phosphorylates FixJ.</text>
</comment>
<protein>
    <recommendedName>
        <fullName evidence="8">Sensor protein FixL</fullName>
    </recommendedName>
</protein>
<evidence type="ECO:0000259" key="11">
    <source>
        <dbReference type="PROSITE" id="PS50112"/>
    </source>
</evidence>
<evidence type="ECO:0000256" key="2">
    <source>
        <dbReference type="ARBA" id="ARBA00022679"/>
    </source>
</evidence>
<dbReference type="EMBL" id="JADJMS010000046">
    <property type="protein sequence ID" value="MBK7416643.1"/>
    <property type="molecule type" value="Genomic_DNA"/>
</dbReference>
<evidence type="ECO:0000259" key="10">
    <source>
        <dbReference type="PROSITE" id="PS50110"/>
    </source>
</evidence>
<keyword evidence="6" id="KW-0902">Two-component regulatory system</keyword>
<dbReference type="InterPro" id="IPR036457">
    <property type="entry name" value="PPM-type-like_dom_sf"/>
</dbReference>
<dbReference type="GO" id="GO:0000160">
    <property type="term" value="P:phosphorelay signal transduction system"/>
    <property type="evidence" value="ECO:0007669"/>
    <property type="project" value="UniProtKB-KW"/>
</dbReference>
<keyword evidence="1 9" id="KW-0597">Phosphoprotein</keyword>
<feature type="domain" description="PAC" evidence="12">
    <location>
        <begin position="214"/>
        <end position="264"/>
    </location>
</feature>
<dbReference type="InterPro" id="IPR000700">
    <property type="entry name" value="PAS-assoc_C"/>
</dbReference>
<sequence>MTQLPKPMKVLAVDDNRTNLHILQVFLKKLGHQVVIADNGEEAVQRFASEQPDMVLLDIMMPVMDGFEAARQIKAMDTERWTPVIFLSALNRDENLVEGLEAGADDYLTKPINFVVLEAKLRSMQRSLRMQQDSIDALNRLKAISDNVFEAIITINEKGSIVTVNNTVERIFGWQPQEVIGQNIKMLMPEPYHSEHDGYLASYMKGSEAKIIGREHEVIALRKNGNKFPISLGVSEISVDNQRMFIGVVRYISESKQVEQELKANALQLQNYYDQTQNEQQLAMRLMELQLHRSGLKDKALRYKVIPAENFSGDIVAANRSSDGRFYALLADATGHGLTAAISVMPVLAIFYRMTATNRSVREIINELNQQLKESMPVGRFVAATLLCLDTQSLSGEIWVGGTPEALLCDRWGRDEQVFDSSNLPLGIVNNAQLNCQPVEFTWMKESQIILCSDGLLEAENRQGKQFAQAGLHSAIANTSPQDRFGKIEAALHAHLDGALASDDISLMIIDCPTPQGD</sequence>
<gene>
    <name evidence="13" type="ORF">IPJ38_17625</name>
</gene>
<dbReference type="SMART" id="SM00091">
    <property type="entry name" value="PAS"/>
    <property type="match status" value="1"/>
</dbReference>
<dbReference type="InterPro" id="IPR011006">
    <property type="entry name" value="CheY-like_superfamily"/>
</dbReference>
<evidence type="ECO:0000256" key="7">
    <source>
        <dbReference type="ARBA" id="ARBA00059827"/>
    </source>
</evidence>
<evidence type="ECO:0000256" key="6">
    <source>
        <dbReference type="ARBA" id="ARBA00023012"/>
    </source>
</evidence>
<evidence type="ECO:0000259" key="12">
    <source>
        <dbReference type="PROSITE" id="PS50113"/>
    </source>
</evidence>
<dbReference type="CDD" id="cd00130">
    <property type="entry name" value="PAS"/>
    <property type="match status" value="1"/>
</dbReference>
<dbReference type="Pfam" id="PF13426">
    <property type="entry name" value="PAS_9"/>
    <property type="match status" value="1"/>
</dbReference>
<dbReference type="SMART" id="SM00448">
    <property type="entry name" value="REC"/>
    <property type="match status" value="1"/>
</dbReference>
<dbReference type="PROSITE" id="PS50113">
    <property type="entry name" value="PAC"/>
    <property type="match status" value="1"/>
</dbReference>
<keyword evidence="2" id="KW-0808">Transferase</keyword>
<feature type="modified residue" description="4-aspartylphosphate" evidence="9">
    <location>
        <position position="58"/>
    </location>
</feature>
<dbReference type="Gene3D" id="3.30.450.20">
    <property type="entry name" value="PAS domain"/>
    <property type="match status" value="1"/>
</dbReference>
<reference evidence="13 14" key="1">
    <citation type="submission" date="2020-10" db="EMBL/GenBank/DDBJ databases">
        <title>Connecting structure to function with the recovery of over 1000 high-quality activated sludge metagenome-assembled genomes encoding full-length rRNA genes using long-read sequencing.</title>
        <authorList>
            <person name="Singleton C.M."/>
            <person name="Petriglieri F."/>
            <person name="Kristensen J.M."/>
            <person name="Kirkegaard R.H."/>
            <person name="Michaelsen T.Y."/>
            <person name="Andersen M.H."/>
            <person name="Karst S.M."/>
            <person name="Dueholm M.S."/>
            <person name="Nielsen P.H."/>
            <person name="Albertsen M."/>
        </authorList>
    </citation>
    <scope>NUCLEOTIDE SEQUENCE [LARGE SCALE GENOMIC DNA]</scope>
    <source>
        <strain evidence="13">EsbW_18-Q3-R4-48_BATAC.463</strain>
    </source>
</reference>
<feature type="domain" description="Response regulatory" evidence="10">
    <location>
        <begin position="9"/>
        <end position="125"/>
    </location>
</feature>
<evidence type="ECO:0000313" key="14">
    <source>
        <dbReference type="Proteomes" id="UP000739411"/>
    </source>
</evidence>
<evidence type="ECO:0000313" key="13">
    <source>
        <dbReference type="EMBL" id="MBK7416643.1"/>
    </source>
</evidence>
<dbReference type="SUPFAM" id="SSF55785">
    <property type="entry name" value="PYP-like sensor domain (PAS domain)"/>
    <property type="match status" value="1"/>
</dbReference>
<dbReference type="Gene3D" id="3.60.40.10">
    <property type="entry name" value="PPM-type phosphatase domain"/>
    <property type="match status" value="1"/>
</dbReference>
<dbReference type="FunFam" id="3.30.450.20:FF:000060">
    <property type="entry name" value="Sensor protein FixL"/>
    <property type="match status" value="1"/>
</dbReference>
<evidence type="ECO:0000256" key="9">
    <source>
        <dbReference type="PROSITE-ProRule" id="PRU00169"/>
    </source>
</evidence>
<proteinExistence type="predicted"/>
<dbReference type="NCBIfam" id="TIGR00229">
    <property type="entry name" value="sensory_box"/>
    <property type="match status" value="1"/>
</dbReference>
<dbReference type="AlphaFoldDB" id="A0A935MS20"/>
<keyword evidence="5" id="KW-0067">ATP-binding</keyword>
<dbReference type="Proteomes" id="UP000739411">
    <property type="component" value="Unassembled WGS sequence"/>
</dbReference>
<evidence type="ECO:0000256" key="1">
    <source>
        <dbReference type="ARBA" id="ARBA00022553"/>
    </source>
</evidence>
<evidence type="ECO:0000256" key="5">
    <source>
        <dbReference type="ARBA" id="ARBA00022840"/>
    </source>
</evidence>